<keyword evidence="2" id="KW-0808">Transferase</keyword>
<dbReference type="Gene3D" id="3.40.50.150">
    <property type="entry name" value="Vaccinia Virus protein VP39"/>
    <property type="match status" value="1"/>
</dbReference>
<dbReference type="GO" id="GO:0046983">
    <property type="term" value="F:protein dimerization activity"/>
    <property type="evidence" value="ECO:0007669"/>
    <property type="project" value="InterPro"/>
</dbReference>
<evidence type="ECO:0000313" key="7">
    <source>
        <dbReference type="Proteomes" id="UP000248889"/>
    </source>
</evidence>
<accession>A0A2X0ILK6</accession>
<evidence type="ECO:0000259" key="4">
    <source>
        <dbReference type="Pfam" id="PF00891"/>
    </source>
</evidence>
<evidence type="ECO:0000256" key="3">
    <source>
        <dbReference type="ARBA" id="ARBA00022691"/>
    </source>
</evidence>
<evidence type="ECO:0000256" key="1">
    <source>
        <dbReference type="ARBA" id="ARBA00022603"/>
    </source>
</evidence>
<dbReference type="Gene3D" id="1.20.58.1390">
    <property type="match status" value="1"/>
</dbReference>
<dbReference type="AlphaFoldDB" id="A0A2X0ILK6"/>
<dbReference type="InterPro" id="IPR012967">
    <property type="entry name" value="COMT_dimerisation"/>
</dbReference>
<dbReference type="Proteomes" id="UP000248889">
    <property type="component" value="Unassembled WGS sequence"/>
</dbReference>
<dbReference type="PIRSF" id="PIRSF005739">
    <property type="entry name" value="O-mtase"/>
    <property type="match status" value="1"/>
</dbReference>
<dbReference type="InterPro" id="IPR036390">
    <property type="entry name" value="WH_DNA-bd_sf"/>
</dbReference>
<dbReference type="RefSeq" id="WP_111502094.1">
    <property type="nucleotide sequence ID" value="NZ_QKYN01000070.1"/>
</dbReference>
<evidence type="ECO:0000259" key="5">
    <source>
        <dbReference type="Pfam" id="PF08100"/>
    </source>
</evidence>
<keyword evidence="1" id="KW-0489">Methyltransferase</keyword>
<name>A0A2X0ILK6_9ACTN</name>
<dbReference type="OrthoDB" id="582216at2"/>
<dbReference type="PROSITE" id="PS51683">
    <property type="entry name" value="SAM_OMT_II"/>
    <property type="match status" value="1"/>
</dbReference>
<proteinExistence type="predicted"/>
<dbReference type="PANTHER" id="PTHR43712">
    <property type="entry name" value="PUTATIVE (AFU_ORTHOLOGUE AFUA_4G14580)-RELATED"/>
    <property type="match status" value="1"/>
</dbReference>
<dbReference type="InterPro" id="IPR029063">
    <property type="entry name" value="SAM-dependent_MTases_sf"/>
</dbReference>
<dbReference type="GO" id="GO:0008171">
    <property type="term" value="F:O-methyltransferase activity"/>
    <property type="evidence" value="ECO:0007669"/>
    <property type="project" value="InterPro"/>
</dbReference>
<feature type="domain" description="O-methyltransferase dimerisation" evidence="5">
    <location>
        <begin position="28"/>
        <end position="93"/>
    </location>
</feature>
<dbReference type="GO" id="GO:0032259">
    <property type="term" value="P:methylation"/>
    <property type="evidence" value="ECO:0007669"/>
    <property type="project" value="UniProtKB-KW"/>
</dbReference>
<evidence type="ECO:0000313" key="6">
    <source>
        <dbReference type="EMBL" id="RAG84201.1"/>
    </source>
</evidence>
<protein>
    <submittedName>
        <fullName evidence="6">Uncharacterized protein</fullName>
    </submittedName>
</protein>
<dbReference type="InterPro" id="IPR001077">
    <property type="entry name" value="COMT_C"/>
</dbReference>
<sequence>MTTTPEKPQARPAQVLEQFRDLAIGPTRFMTVYALYELGVLDQLRKSDGAALSAERIAESAGVRPSAVEQLMHLLVKEDFVSYDESLGGYRASGLALLSDDEFARAMILMTMIKEVCLRQLYHLADSVRTGTVVGLEKVFGFRGDLYEACLEHEDLHAAWSSMMNQTTSLIDPWFFENVDIAHGSRVLDLAGHTGLGAILTRTYNPGKDLRVACFDFPKKQDDALENFRAHGEEEFCSFIGGDVYDGLPKGFDVVLVKHFLDQLGKENVFRVLRAVYDCLEPGGQIYALVPTYPENVKDSSQADFFPAYFLGCSTAEGGPQKASTYQQWLEECGFTSVEVITHEGDERPPEMIHVHSILRGVKE</sequence>
<keyword evidence="7" id="KW-1185">Reference proteome</keyword>
<dbReference type="PANTHER" id="PTHR43712:SF2">
    <property type="entry name" value="O-METHYLTRANSFERASE CICE"/>
    <property type="match status" value="1"/>
</dbReference>
<dbReference type="Pfam" id="PF00891">
    <property type="entry name" value="Methyltransf_2"/>
    <property type="match status" value="1"/>
</dbReference>
<gene>
    <name evidence="6" type="ORF">DN069_18270</name>
</gene>
<dbReference type="SUPFAM" id="SSF46785">
    <property type="entry name" value="Winged helix' DNA-binding domain"/>
    <property type="match status" value="1"/>
</dbReference>
<dbReference type="InterPro" id="IPR016461">
    <property type="entry name" value="COMT-like"/>
</dbReference>
<feature type="domain" description="O-methyltransferase C-terminal" evidence="4">
    <location>
        <begin position="122"/>
        <end position="335"/>
    </location>
</feature>
<comment type="caution">
    <text evidence="6">The sequence shown here is derived from an EMBL/GenBank/DDBJ whole genome shotgun (WGS) entry which is preliminary data.</text>
</comment>
<evidence type="ECO:0000256" key="2">
    <source>
        <dbReference type="ARBA" id="ARBA00022679"/>
    </source>
</evidence>
<organism evidence="6 7">
    <name type="scientific">Streptacidiphilus pinicola</name>
    <dbReference type="NCBI Taxonomy" id="2219663"/>
    <lineage>
        <taxon>Bacteria</taxon>
        <taxon>Bacillati</taxon>
        <taxon>Actinomycetota</taxon>
        <taxon>Actinomycetes</taxon>
        <taxon>Kitasatosporales</taxon>
        <taxon>Streptomycetaceae</taxon>
        <taxon>Streptacidiphilus</taxon>
    </lineage>
</organism>
<dbReference type="EMBL" id="QKYN01000070">
    <property type="protein sequence ID" value="RAG84201.1"/>
    <property type="molecule type" value="Genomic_DNA"/>
</dbReference>
<keyword evidence="3" id="KW-0949">S-adenosyl-L-methionine</keyword>
<reference evidence="6 7" key="1">
    <citation type="submission" date="2018-06" db="EMBL/GenBank/DDBJ databases">
        <title>Streptacidiphilus pinicola sp. nov., isolated from pine grove soil.</title>
        <authorList>
            <person name="Roh S.G."/>
            <person name="Park S."/>
            <person name="Kim M.-K."/>
            <person name="Yun B.-R."/>
            <person name="Park J."/>
            <person name="Kim M.J."/>
            <person name="Kim Y.S."/>
            <person name="Kim S.B."/>
        </authorList>
    </citation>
    <scope>NUCLEOTIDE SEQUENCE [LARGE SCALE GENOMIC DNA]</scope>
    <source>
        <strain evidence="6 7">MMS16-CNU450</strain>
    </source>
</reference>
<dbReference type="InterPro" id="IPR036388">
    <property type="entry name" value="WH-like_DNA-bd_sf"/>
</dbReference>
<dbReference type="SUPFAM" id="SSF53335">
    <property type="entry name" value="S-adenosyl-L-methionine-dependent methyltransferases"/>
    <property type="match status" value="1"/>
</dbReference>
<dbReference type="CDD" id="cd02440">
    <property type="entry name" value="AdoMet_MTases"/>
    <property type="match status" value="1"/>
</dbReference>
<dbReference type="Gene3D" id="1.10.10.10">
    <property type="entry name" value="Winged helix-like DNA-binding domain superfamily/Winged helix DNA-binding domain"/>
    <property type="match status" value="1"/>
</dbReference>
<dbReference type="Pfam" id="PF08100">
    <property type="entry name" value="Dimerisation"/>
    <property type="match status" value="1"/>
</dbReference>